<accession>A0ABU2KPK5</accession>
<organism evidence="9 10">
    <name type="scientific">Streptomonospora wellingtoniae</name>
    <dbReference type="NCBI Taxonomy" id="3075544"/>
    <lineage>
        <taxon>Bacteria</taxon>
        <taxon>Bacillati</taxon>
        <taxon>Actinomycetota</taxon>
        <taxon>Actinomycetes</taxon>
        <taxon>Streptosporangiales</taxon>
        <taxon>Nocardiopsidaceae</taxon>
        <taxon>Streptomonospora</taxon>
    </lineage>
</organism>
<dbReference type="RefSeq" id="WP_311543640.1">
    <property type="nucleotide sequence ID" value="NZ_JAVREK010000003.1"/>
</dbReference>
<dbReference type="Pfam" id="PF04093">
    <property type="entry name" value="MreD"/>
    <property type="match status" value="1"/>
</dbReference>
<evidence type="ECO:0000313" key="9">
    <source>
        <dbReference type="EMBL" id="MDT0301197.1"/>
    </source>
</evidence>
<feature type="transmembrane region" description="Helical" evidence="8">
    <location>
        <begin position="132"/>
        <end position="151"/>
    </location>
</feature>
<gene>
    <name evidence="9" type="primary">mreD</name>
    <name evidence="9" type="ORF">RM446_03610</name>
</gene>
<comment type="subcellular location">
    <subcellularLocation>
        <location evidence="1">Cell membrane</location>
        <topology evidence="1">Multi-pass membrane protein</topology>
    </subcellularLocation>
</comment>
<keyword evidence="5" id="KW-0133">Cell shape</keyword>
<evidence type="ECO:0000256" key="5">
    <source>
        <dbReference type="ARBA" id="ARBA00022960"/>
    </source>
</evidence>
<evidence type="ECO:0000256" key="1">
    <source>
        <dbReference type="ARBA" id="ARBA00004651"/>
    </source>
</evidence>
<keyword evidence="7 8" id="KW-0472">Membrane</keyword>
<evidence type="ECO:0000256" key="6">
    <source>
        <dbReference type="ARBA" id="ARBA00022989"/>
    </source>
</evidence>
<dbReference type="EMBL" id="JAVREK010000003">
    <property type="protein sequence ID" value="MDT0301197.1"/>
    <property type="molecule type" value="Genomic_DNA"/>
</dbReference>
<keyword evidence="4 8" id="KW-0812">Transmembrane</keyword>
<dbReference type="NCBIfam" id="TIGR03426">
    <property type="entry name" value="shape_MreD"/>
    <property type="match status" value="1"/>
</dbReference>
<dbReference type="InterPro" id="IPR007227">
    <property type="entry name" value="Cell_shape_determining_MreD"/>
</dbReference>
<reference evidence="10" key="1">
    <citation type="submission" date="2023-07" db="EMBL/GenBank/DDBJ databases">
        <title>30 novel species of actinomycetes from the DSMZ collection.</title>
        <authorList>
            <person name="Nouioui I."/>
        </authorList>
    </citation>
    <scope>NUCLEOTIDE SEQUENCE [LARGE SCALE GENOMIC DNA]</scope>
    <source>
        <strain evidence="10">DSM 45055</strain>
    </source>
</reference>
<evidence type="ECO:0000256" key="8">
    <source>
        <dbReference type="SAM" id="Phobius"/>
    </source>
</evidence>
<name>A0ABU2KPK5_9ACTN</name>
<feature type="transmembrane region" description="Helical" evidence="8">
    <location>
        <begin position="34"/>
        <end position="60"/>
    </location>
</feature>
<evidence type="ECO:0000256" key="7">
    <source>
        <dbReference type="ARBA" id="ARBA00023136"/>
    </source>
</evidence>
<protein>
    <submittedName>
        <fullName evidence="9">Rod shape-determining protein MreD</fullName>
    </submittedName>
</protein>
<comment type="caution">
    <text evidence="9">The sequence shown here is derived from an EMBL/GenBank/DDBJ whole genome shotgun (WGS) entry which is preliminary data.</text>
</comment>
<evidence type="ECO:0000256" key="2">
    <source>
        <dbReference type="ARBA" id="ARBA00007776"/>
    </source>
</evidence>
<keyword evidence="3" id="KW-1003">Cell membrane</keyword>
<feature type="transmembrane region" description="Helical" evidence="8">
    <location>
        <begin position="101"/>
        <end position="120"/>
    </location>
</feature>
<comment type="similarity">
    <text evidence="2">Belongs to the MreD family.</text>
</comment>
<feature type="transmembrane region" description="Helical" evidence="8">
    <location>
        <begin position="72"/>
        <end position="89"/>
    </location>
</feature>
<evidence type="ECO:0000313" key="10">
    <source>
        <dbReference type="Proteomes" id="UP001183226"/>
    </source>
</evidence>
<dbReference type="Proteomes" id="UP001183226">
    <property type="component" value="Unassembled WGS sequence"/>
</dbReference>
<keyword evidence="10" id="KW-1185">Reference proteome</keyword>
<keyword evidence="6 8" id="KW-1133">Transmembrane helix</keyword>
<evidence type="ECO:0000256" key="4">
    <source>
        <dbReference type="ARBA" id="ARBA00022692"/>
    </source>
</evidence>
<evidence type="ECO:0000256" key="3">
    <source>
        <dbReference type="ARBA" id="ARBA00022475"/>
    </source>
</evidence>
<proteinExistence type="inferred from homology"/>
<sequence>MKATVSALLVLAAVLVQTVVINRLPLPWGVAPDVVLLAVVAIALWSTPAAGAVTGFAAGLAVDVLPPADHEVGRTALLLCLAGYLVARIHDSSARSGLGPYLAAAATALAVPAGFLLIAVVLGDPRAALPDALWQVLIGAALTVLLSPLVLGPVTPLMRRVTFDPYADLPTPWISAKGRAR</sequence>